<keyword evidence="8" id="KW-1185">Reference proteome</keyword>
<feature type="compositionally biased region" description="Basic residues" evidence="6">
    <location>
        <begin position="11"/>
        <end position="23"/>
    </location>
</feature>
<evidence type="ECO:0000256" key="3">
    <source>
        <dbReference type="ARBA" id="ARBA00022517"/>
    </source>
</evidence>
<name>A0A9P4HPE2_9PEZI</name>
<evidence type="ECO:0000256" key="6">
    <source>
        <dbReference type="SAM" id="MobiDB-lite"/>
    </source>
</evidence>
<sequence>MADASQAPQQHKQRSRKGKKAWRKNVDVTEVQTGLENLRDEVREGGVVAEKASEELFALDTTGDVAIQKEVRRVHKPLKADEILAQRSAVPAVDSRKRSSSRVTNGIVEPSSKRLKNGTYVPHKELQRLKSIAHGGDSQEKNIVKQDGDFDHDPWAAEPIPQDPRFDFLPQKQPIREPKTLKHAPVSQLASGKPVPAVPKPEGGKSYNPLFDEWQALLEKEGEKEVAAEKQRLKEAQEELERQERAIAAAQEPDTESDDGQESAWESEWEGIQSEAEESAEWLKKKRPERKTPQQRKKVERRKAEARKKKWEAQMKKRDQQQNEIKKLAKSVVEKEKQKAERLAALARVKDGEESSDQEEEVLRRRKFGKMPIPEAPLEVVLPDELQESLRLLKPEGNLIKDRYRNMLLRGKMESRRQVQRKKANREATEKWSYKDWSLAKR</sequence>
<dbReference type="GO" id="GO:0005654">
    <property type="term" value="C:nucleoplasm"/>
    <property type="evidence" value="ECO:0007669"/>
    <property type="project" value="UniProtKB-SubCell"/>
</dbReference>
<organism evidence="7 8">
    <name type="scientific">Saccharata proteae CBS 121410</name>
    <dbReference type="NCBI Taxonomy" id="1314787"/>
    <lineage>
        <taxon>Eukaryota</taxon>
        <taxon>Fungi</taxon>
        <taxon>Dikarya</taxon>
        <taxon>Ascomycota</taxon>
        <taxon>Pezizomycotina</taxon>
        <taxon>Dothideomycetes</taxon>
        <taxon>Dothideomycetes incertae sedis</taxon>
        <taxon>Botryosphaeriales</taxon>
        <taxon>Saccharataceae</taxon>
        <taxon>Saccharata</taxon>
    </lineage>
</organism>
<proteinExistence type="inferred from homology"/>
<feature type="region of interest" description="Disordered" evidence="6">
    <location>
        <begin position="85"/>
        <end position="120"/>
    </location>
</feature>
<evidence type="ECO:0000256" key="1">
    <source>
        <dbReference type="ARBA" id="ARBA00008838"/>
    </source>
</evidence>
<evidence type="ECO:0000256" key="4">
    <source>
        <dbReference type="ARBA" id="ARBA00023242"/>
    </source>
</evidence>
<evidence type="ECO:0000313" key="7">
    <source>
        <dbReference type="EMBL" id="KAF2083539.1"/>
    </source>
</evidence>
<comment type="function">
    <text evidence="5">May play a role in ribosome biogenesis.</text>
</comment>
<dbReference type="Pfam" id="PF07767">
    <property type="entry name" value="Nop53"/>
    <property type="match status" value="1"/>
</dbReference>
<feature type="compositionally biased region" description="Basic and acidic residues" evidence="6">
    <location>
        <begin position="222"/>
        <end position="245"/>
    </location>
</feature>
<feature type="region of interest" description="Disordered" evidence="6">
    <location>
        <begin position="1"/>
        <end position="24"/>
    </location>
</feature>
<feature type="compositionally biased region" description="Acidic residues" evidence="6">
    <location>
        <begin position="253"/>
        <end position="280"/>
    </location>
</feature>
<keyword evidence="3 5" id="KW-0690">Ribosome biogenesis</keyword>
<feature type="compositionally biased region" description="Basic and acidic residues" evidence="6">
    <location>
        <begin position="425"/>
        <end position="434"/>
    </location>
</feature>
<dbReference type="PANTHER" id="PTHR14211">
    <property type="entry name" value="GLIOMA SUPPRESSOR CANDIDATE REGION GENE 2"/>
    <property type="match status" value="1"/>
</dbReference>
<feature type="compositionally biased region" description="Basic and acidic residues" evidence="6">
    <location>
        <begin position="311"/>
        <end position="324"/>
    </location>
</feature>
<dbReference type="EMBL" id="ML978773">
    <property type="protein sequence ID" value="KAF2083539.1"/>
    <property type="molecule type" value="Genomic_DNA"/>
</dbReference>
<comment type="subcellular location">
    <subcellularLocation>
        <location evidence="5">Nucleus</location>
        <location evidence="5">Nucleolus</location>
    </subcellularLocation>
    <subcellularLocation>
        <location evidence="5">Nucleus</location>
        <location evidence="5">Nucleoplasm</location>
    </subcellularLocation>
</comment>
<dbReference type="PIRSF" id="PIRSF017302">
    <property type="entry name" value="Gltscr2"/>
    <property type="match status" value="1"/>
</dbReference>
<feature type="compositionally biased region" description="Basic residues" evidence="6">
    <location>
        <begin position="284"/>
        <end position="310"/>
    </location>
</feature>
<keyword evidence="4 5" id="KW-0539">Nucleus</keyword>
<evidence type="ECO:0000256" key="2">
    <source>
        <dbReference type="ARBA" id="ARBA00018339"/>
    </source>
</evidence>
<dbReference type="GO" id="GO:0000027">
    <property type="term" value="P:ribosomal large subunit assembly"/>
    <property type="evidence" value="ECO:0007669"/>
    <property type="project" value="UniProtKB-UniRule"/>
</dbReference>
<dbReference type="Proteomes" id="UP000799776">
    <property type="component" value="Unassembled WGS sequence"/>
</dbReference>
<feature type="region of interest" description="Disordered" evidence="6">
    <location>
        <begin position="222"/>
        <end position="324"/>
    </location>
</feature>
<dbReference type="AlphaFoldDB" id="A0A9P4HPE2"/>
<accession>A0A9P4HPE2</accession>
<dbReference type="GO" id="GO:0008097">
    <property type="term" value="F:5S rRNA binding"/>
    <property type="evidence" value="ECO:0007669"/>
    <property type="project" value="TreeGrafter"/>
</dbReference>
<evidence type="ECO:0000313" key="8">
    <source>
        <dbReference type="Proteomes" id="UP000799776"/>
    </source>
</evidence>
<feature type="region of interest" description="Disordered" evidence="6">
    <location>
        <begin position="414"/>
        <end position="442"/>
    </location>
</feature>
<reference evidence="7" key="1">
    <citation type="journal article" date="2020" name="Stud. Mycol.">
        <title>101 Dothideomycetes genomes: a test case for predicting lifestyles and emergence of pathogens.</title>
        <authorList>
            <person name="Haridas S."/>
            <person name="Albert R."/>
            <person name="Binder M."/>
            <person name="Bloem J."/>
            <person name="Labutti K."/>
            <person name="Salamov A."/>
            <person name="Andreopoulos B."/>
            <person name="Baker S."/>
            <person name="Barry K."/>
            <person name="Bills G."/>
            <person name="Bluhm B."/>
            <person name="Cannon C."/>
            <person name="Castanera R."/>
            <person name="Culley D."/>
            <person name="Daum C."/>
            <person name="Ezra D."/>
            <person name="Gonzalez J."/>
            <person name="Henrissat B."/>
            <person name="Kuo A."/>
            <person name="Liang C."/>
            <person name="Lipzen A."/>
            <person name="Lutzoni F."/>
            <person name="Magnuson J."/>
            <person name="Mondo S."/>
            <person name="Nolan M."/>
            <person name="Ohm R."/>
            <person name="Pangilinan J."/>
            <person name="Park H.-J."/>
            <person name="Ramirez L."/>
            <person name="Alfaro M."/>
            <person name="Sun H."/>
            <person name="Tritt A."/>
            <person name="Yoshinaga Y."/>
            <person name="Zwiers L.-H."/>
            <person name="Turgeon B."/>
            <person name="Goodwin S."/>
            <person name="Spatafora J."/>
            <person name="Crous P."/>
            <person name="Grigoriev I."/>
        </authorList>
    </citation>
    <scope>NUCLEOTIDE SEQUENCE</scope>
    <source>
        <strain evidence="7">CBS 121410</strain>
    </source>
</reference>
<dbReference type="GO" id="GO:0006364">
    <property type="term" value="P:rRNA processing"/>
    <property type="evidence" value="ECO:0007669"/>
    <property type="project" value="TreeGrafter"/>
</dbReference>
<feature type="region of interest" description="Disordered" evidence="6">
    <location>
        <begin position="132"/>
        <end position="207"/>
    </location>
</feature>
<dbReference type="OrthoDB" id="5072at2759"/>
<dbReference type="InterPro" id="IPR011687">
    <property type="entry name" value="Nop53/GLTSCR2"/>
</dbReference>
<protein>
    <recommendedName>
        <fullName evidence="2 5">Ribosome biogenesis protein NOP53</fullName>
    </recommendedName>
</protein>
<feature type="compositionally biased region" description="Basic and acidic residues" evidence="6">
    <location>
        <begin position="137"/>
        <end position="155"/>
    </location>
</feature>
<comment type="similarity">
    <text evidence="1 5">Belongs to the NOP53 family.</text>
</comment>
<evidence type="ECO:0000256" key="5">
    <source>
        <dbReference type="PIRNR" id="PIRNR017302"/>
    </source>
</evidence>
<feature type="compositionally biased region" description="Polar residues" evidence="6">
    <location>
        <begin position="1"/>
        <end position="10"/>
    </location>
</feature>
<dbReference type="PANTHER" id="PTHR14211:SF7">
    <property type="entry name" value="RIBOSOME BIOGENESIS PROTEIN NOP53"/>
    <property type="match status" value="1"/>
</dbReference>
<dbReference type="GO" id="GO:0005730">
    <property type="term" value="C:nucleolus"/>
    <property type="evidence" value="ECO:0007669"/>
    <property type="project" value="UniProtKB-SubCell"/>
</dbReference>
<gene>
    <name evidence="7" type="ORF">K490DRAFT_69700</name>
</gene>
<comment type="caution">
    <text evidence="7">The sequence shown here is derived from an EMBL/GenBank/DDBJ whole genome shotgun (WGS) entry which is preliminary data.</text>
</comment>